<sequence length="61" mass="6654">MLLFPYYLIKYGTSSAEASAQAGKKKSGVGKIKNAKKTFLRGGERRRGGASVSFKEISRKV</sequence>
<dbReference type="EMBL" id="PFEP01000023">
    <property type="protein sequence ID" value="PJE73116.1"/>
    <property type="molecule type" value="Genomic_DNA"/>
</dbReference>
<gene>
    <name evidence="1" type="ORF">COV00_01425</name>
</gene>
<proteinExistence type="predicted"/>
<evidence type="ECO:0000313" key="1">
    <source>
        <dbReference type="EMBL" id="PJE73116.1"/>
    </source>
</evidence>
<accession>A0A2M8L928</accession>
<reference evidence="2" key="1">
    <citation type="submission" date="2017-09" db="EMBL/GenBank/DDBJ databases">
        <title>Depth-based differentiation of microbial function through sediment-hosted aquifers and enrichment of novel symbionts in the deep terrestrial subsurface.</title>
        <authorList>
            <person name="Probst A.J."/>
            <person name="Ladd B."/>
            <person name="Jarett J.K."/>
            <person name="Geller-Mcgrath D.E."/>
            <person name="Sieber C.M.K."/>
            <person name="Emerson J.B."/>
            <person name="Anantharaman K."/>
            <person name="Thomas B.C."/>
            <person name="Malmstrom R."/>
            <person name="Stieglmeier M."/>
            <person name="Klingl A."/>
            <person name="Woyke T."/>
            <person name="Ryan C.M."/>
            <person name="Banfield J.F."/>
        </authorList>
    </citation>
    <scope>NUCLEOTIDE SEQUENCE [LARGE SCALE GENOMIC DNA]</scope>
</reference>
<evidence type="ECO:0000313" key="2">
    <source>
        <dbReference type="Proteomes" id="UP000230603"/>
    </source>
</evidence>
<protein>
    <submittedName>
        <fullName evidence="1">Uncharacterized protein</fullName>
    </submittedName>
</protein>
<organism evidence="1 2">
    <name type="scientific">Candidatus Tagabacteria bacterium CG10_big_fil_rev_8_21_14_0_10_40_13</name>
    <dbReference type="NCBI Taxonomy" id="1975022"/>
    <lineage>
        <taxon>Bacteria</taxon>
        <taxon>Candidatus Tagaibacteriota</taxon>
    </lineage>
</organism>
<comment type="caution">
    <text evidence="1">The sequence shown here is derived from an EMBL/GenBank/DDBJ whole genome shotgun (WGS) entry which is preliminary data.</text>
</comment>
<dbReference type="AlphaFoldDB" id="A0A2M8L928"/>
<name>A0A2M8L928_9BACT</name>
<dbReference type="Proteomes" id="UP000230603">
    <property type="component" value="Unassembled WGS sequence"/>
</dbReference>